<dbReference type="InterPro" id="IPR050568">
    <property type="entry name" value="Transcr_DNA_Rep_Reg"/>
</dbReference>
<comment type="subcellular location">
    <subcellularLocation>
        <location evidence="1">Nucleus</location>
    </subcellularLocation>
</comment>
<feature type="compositionally biased region" description="Low complexity" evidence="3">
    <location>
        <begin position="142"/>
        <end position="199"/>
    </location>
</feature>
<dbReference type="KEGG" id="bfu:BCIN_03g09100"/>
<feature type="compositionally biased region" description="Polar residues" evidence="3">
    <location>
        <begin position="302"/>
        <end position="314"/>
    </location>
</feature>
<feature type="compositionally biased region" description="Polar residues" evidence="3">
    <location>
        <begin position="105"/>
        <end position="128"/>
    </location>
</feature>
<feature type="compositionally biased region" description="Polar residues" evidence="3">
    <location>
        <begin position="1"/>
        <end position="11"/>
    </location>
</feature>
<feature type="region of interest" description="Disordered" evidence="3">
    <location>
        <begin position="448"/>
        <end position="506"/>
    </location>
</feature>
<name>A0A384JE55_BOTFB</name>
<dbReference type="EMBL" id="CP009807">
    <property type="protein sequence ID" value="ATZ48731.1"/>
    <property type="molecule type" value="Genomic_DNA"/>
</dbReference>
<feature type="compositionally biased region" description="Basic residues" evidence="3">
    <location>
        <begin position="488"/>
        <end position="506"/>
    </location>
</feature>
<dbReference type="GO" id="GO:0016251">
    <property type="term" value="F:RNA polymerase II general transcription initiation factor activity"/>
    <property type="evidence" value="ECO:0007669"/>
    <property type="project" value="TreeGrafter"/>
</dbReference>
<reference evidence="5 6" key="2">
    <citation type="journal article" date="2012" name="Eukaryot. Cell">
        <title>Genome update of Botrytis cinerea strains B05.10 and T4.</title>
        <authorList>
            <person name="Staats M."/>
            <person name="van Kan J.A."/>
        </authorList>
    </citation>
    <scope>NUCLEOTIDE SEQUENCE [LARGE SCALE GENOMIC DNA]</scope>
    <source>
        <strain evidence="5 6">B05.10</strain>
    </source>
</reference>
<feature type="compositionally biased region" description="Low complexity" evidence="3">
    <location>
        <begin position="219"/>
        <end position="243"/>
    </location>
</feature>
<dbReference type="AlphaFoldDB" id="A0A384JE55"/>
<dbReference type="PANTHER" id="PTHR10252">
    <property type="entry name" value="HISTONE-LIKE TRANSCRIPTION FACTOR CCAAT-RELATED"/>
    <property type="match status" value="1"/>
</dbReference>
<keyword evidence="2" id="KW-0539">Nucleus</keyword>
<evidence type="ECO:0000256" key="1">
    <source>
        <dbReference type="ARBA" id="ARBA00004123"/>
    </source>
</evidence>
<reference evidence="5 6" key="1">
    <citation type="journal article" date="2011" name="PLoS Genet.">
        <title>Genomic analysis of the necrotrophic fungal pathogens Sclerotinia sclerotiorum and Botrytis cinerea.</title>
        <authorList>
            <person name="Amselem J."/>
            <person name="Cuomo C.A."/>
            <person name="van Kan J.A."/>
            <person name="Viaud M."/>
            <person name="Benito E.P."/>
            <person name="Couloux A."/>
            <person name="Coutinho P.M."/>
            <person name="de Vries R.P."/>
            <person name="Dyer P.S."/>
            <person name="Fillinger S."/>
            <person name="Fournier E."/>
            <person name="Gout L."/>
            <person name="Hahn M."/>
            <person name="Kohn L."/>
            <person name="Lapalu N."/>
            <person name="Plummer K.M."/>
            <person name="Pradier J.M."/>
            <person name="Quevillon E."/>
            <person name="Sharon A."/>
            <person name="Simon A."/>
            <person name="ten Have A."/>
            <person name="Tudzynski B."/>
            <person name="Tudzynski P."/>
            <person name="Wincker P."/>
            <person name="Andrew M."/>
            <person name="Anthouard V."/>
            <person name="Beever R.E."/>
            <person name="Beffa R."/>
            <person name="Benoit I."/>
            <person name="Bouzid O."/>
            <person name="Brault B."/>
            <person name="Chen Z."/>
            <person name="Choquer M."/>
            <person name="Collemare J."/>
            <person name="Cotton P."/>
            <person name="Danchin E.G."/>
            <person name="Da Silva C."/>
            <person name="Gautier A."/>
            <person name="Giraud C."/>
            <person name="Giraud T."/>
            <person name="Gonzalez C."/>
            <person name="Grossetete S."/>
            <person name="Guldener U."/>
            <person name="Henrissat B."/>
            <person name="Howlett B.J."/>
            <person name="Kodira C."/>
            <person name="Kretschmer M."/>
            <person name="Lappartient A."/>
            <person name="Leroch M."/>
            <person name="Levis C."/>
            <person name="Mauceli E."/>
            <person name="Neuveglise C."/>
            <person name="Oeser B."/>
            <person name="Pearson M."/>
            <person name="Poulain J."/>
            <person name="Poussereau N."/>
            <person name="Quesneville H."/>
            <person name="Rascle C."/>
            <person name="Schumacher J."/>
            <person name="Segurens B."/>
            <person name="Sexton A."/>
            <person name="Silva E."/>
            <person name="Sirven C."/>
            <person name="Soanes D.M."/>
            <person name="Talbot N.J."/>
            <person name="Templeton M."/>
            <person name="Yandava C."/>
            <person name="Yarden O."/>
            <person name="Zeng Q."/>
            <person name="Rollins J.A."/>
            <person name="Lebrun M.H."/>
            <person name="Dickman M."/>
        </authorList>
    </citation>
    <scope>NUCLEOTIDE SEQUENCE [LARGE SCALE GENOMIC DNA]</scope>
    <source>
        <strain evidence="5 6">B05.10</strain>
    </source>
</reference>
<dbReference type="RefSeq" id="XP_024548036.1">
    <property type="nucleotide sequence ID" value="XM_024692261.1"/>
</dbReference>
<organism evidence="5 6">
    <name type="scientific">Botryotinia fuckeliana (strain B05.10)</name>
    <name type="common">Noble rot fungus</name>
    <name type="synonym">Botrytis cinerea</name>
    <dbReference type="NCBI Taxonomy" id="332648"/>
    <lineage>
        <taxon>Eukaryota</taxon>
        <taxon>Fungi</taxon>
        <taxon>Dikarya</taxon>
        <taxon>Ascomycota</taxon>
        <taxon>Pezizomycotina</taxon>
        <taxon>Leotiomycetes</taxon>
        <taxon>Helotiales</taxon>
        <taxon>Sclerotiniaceae</taxon>
        <taxon>Botrytis</taxon>
    </lineage>
</organism>
<dbReference type="Pfam" id="PF00808">
    <property type="entry name" value="CBFD_NFYB_HMF"/>
    <property type="match status" value="1"/>
</dbReference>
<feature type="compositionally biased region" description="Polar residues" evidence="3">
    <location>
        <begin position="75"/>
        <end position="87"/>
    </location>
</feature>
<keyword evidence="6" id="KW-1185">Reference proteome</keyword>
<evidence type="ECO:0000313" key="6">
    <source>
        <dbReference type="Proteomes" id="UP000001798"/>
    </source>
</evidence>
<dbReference type="GO" id="GO:0046982">
    <property type="term" value="F:protein heterodimerization activity"/>
    <property type="evidence" value="ECO:0007669"/>
    <property type="project" value="InterPro"/>
</dbReference>
<feature type="region of interest" description="Disordered" evidence="3">
    <location>
        <begin position="1"/>
        <end position="361"/>
    </location>
</feature>
<proteinExistence type="predicted"/>
<dbReference type="VEuPathDB" id="FungiDB:Bcin03g09100"/>
<dbReference type="InterPro" id="IPR003958">
    <property type="entry name" value="CBFA_NFYB_domain"/>
</dbReference>
<dbReference type="InterPro" id="IPR009072">
    <property type="entry name" value="Histone-fold"/>
</dbReference>
<dbReference type="GO" id="GO:0001046">
    <property type="term" value="F:core promoter sequence-specific DNA binding"/>
    <property type="evidence" value="ECO:0007669"/>
    <property type="project" value="TreeGrafter"/>
</dbReference>
<dbReference type="SUPFAM" id="SSF47113">
    <property type="entry name" value="Histone-fold"/>
    <property type="match status" value="1"/>
</dbReference>
<sequence length="506" mass="55396">MDSTYTPQSPDLSGFLPPDANKSQQSFHPLIASRSYAPRSPGGIPHFGNGTIPTSTLTSALTSTSSTTTTTSSAGLSQPTQPLNYHPSQSNQANQANQANHPRFTANNPRTVMNEFSNHHTFNTTNQYMPPIPALPPTHSFGSQGTTPSTTATTPTTAPQFYYYPSQSQSQSQFQSQSQSQFQSQSHSHSHSHSQSDSHPLPHPHPHPHSQTITSDLANNNHNNNSPIITSSSSSSHLQQPHSQPQPQPHPPYLDQFQNPEPTSSSLSPYDHRIPSPFNLGNDPVEIYQYNNHPQNPLYHESYTNQFDTTTRQPRQPRVKSQPPFDQSHTPQHQPNMSFALAPQPPAAPPSNKNPNPDGIEIRTKFPVARIKRIMQADEEVGKVAQVTPVAVSKALELFMISLVQGAAKVAREKGGKRVTAGCLKRVVEENDQFDFLSEIVGRVQEVVPAAKEEKDGEGKKRKASAAKKEEGSESEVEPEVDAGEPKKKGRGKGKGGRKKKVEVES</sequence>
<reference evidence="5 6" key="3">
    <citation type="journal article" date="2017" name="Mol. Plant Pathol.">
        <title>A gapless genome sequence of the fungus Botrytis cinerea.</title>
        <authorList>
            <person name="Van Kan J.A."/>
            <person name="Stassen J.H."/>
            <person name="Mosbach A."/>
            <person name="Van Der Lee T.A."/>
            <person name="Faino L."/>
            <person name="Farmer A.D."/>
            <person name="Papasotiriou D.G."/>
            <person name="Zhou S."/>
            <person name="Seidl M.F."/>
            <person name="Cottam E."/>
            <person name="Edel D."/>
            <person name="Hahn M."/>
            <person name="Schwartz D.C."/>
            <person name="Dietrich R.A."/>
            <person name="Widdison S."/>
            <person name="Scalliet G."/>
        </authorList>
    </citation>
    <scope>NUCLEOTIDE SEQUENCE [LARGE SCALE GENOMIC DNA]</scope>
    <source>
        <strain evidence="5 6">B05.10</strain>
    </source>
</reference>
<dbReference type="Proteomes" id="UP000001798">
    <property type="component" value="Chromosome 3"/>
</dbReference>
<feature type="compositionally biased region" description="Low complexity" evidence="3">
    <location>
        <begin position="88"/>
        <end position="100"/>
    </location>
</feature>
<dbReference type="GO" id="GO:0017054">
    <property type="term" value="C:negative cofactor 2 complex"/>
    <property type="evidence" value="ECO:0007669"/>
    <property type="project" value="TreeGrafter"/>
</dbReference>
<feature type="compositionally biased region" description="Polar residues" evidence="3">
    <location>
        <begin position="256"/>
        <end position="268"/>
    </location>
</feature>
<evidence type="ECO:0000256" key="2">
    <source>
        <dbReference type="ARBA" id="ARBA00023242"/>
    </source>
</evidence>
<protein>
    <submittedName>
        <fullName evidence="5">Bcbur6</fullName>
    </submittedName>
</protein>
<dbReference type="PANTHER" id="PTHR10252:SF5">
    <property type="entry name" value="DR1-ASSOCIATED COREPRESSOR"/>
    <property type="match status" value="1"/>
</dbReference>
<gene>
    <name evidence="5" type="primary">Bcbur6</name>
    <name evidence="5" type="ORF">BCIN_03g09100</name>
</gene>
<evidence type="ECO:0000256" key="3">
    <source>
        <dbReference type="SAM" id="MobiDB-lite"/>
    </source>
</evidence>
<evidence type="ECO:0000313" key="5">
    <source>
        <dbReference type="EMBL" id="ATZ48731.1"/>
    </source>
</evidence>
<feature type="domain" description="Transcription factor CBF/NF-Y/archaeal histone" evidence="4">
    <location>
        <begin position="365"/>
        <end position="421"/>
    </location>
</feature>
<feature type="compositionally biased region" description="Low complexity" evidence="3">
    <location>
        <begin position="54"/>
        <end position="74"/>
    </location>
</feature>
<feature type="compositionally biased region" description="Polar residues" evidence="3">
    <location>
        <begin position="324"/>
        <end position="337"/>
    </location>
</feature>
<evidence type="ECO:0000259" key="4">
    <source>
        <dbReference type="Pfam" id="PF00808"/>
    </source>
</evidence>
<dbReference type="Gene3D" id="1.10.20.10">
    <property type="entry name" value="Histone, subunit A"/>
    <property type="match status" value="1"/>
</dbReference>
<dbReference type="OrthoDB" id="653904at2759"/>
<dbReference type="GeneID" id="36394071"/>
<dbReference type="CDD" id="cd22906">
    <property type="entry name" value="HFD_DRAP1"/>
    <property type="match status" value="1"/>
</dbReference>
<accession>A0A384JE55</accession>
<feature type="compositionally biased region" description="Acidic residues" evidence="3">
    <location>
        <begin position="473"/>
        <end position="483"/>
    </location>
</feature>